<dbReference type="AlphaFoldDB" id="A0A1H9PMP3"/>
<gene>
    <name evidence="4" type="ORF">SAMN04488559_1012</name>
</gene>
<feature type="domain" description="Inosine/uridine-preferring nucleoside hydrolase" evidence="3">
    <location>
        <begin position="7"/>
        <end position="296"/>
    </location>
</feature>
<evidence type="ECO:0000259" key="3">
    <source>
        <dbReference type="Pfam" id="PF01156"/>
    </source>
</evidence>
<dbReference type="SUPFAM" id="SSF53590">
    <property type="entry name" value="Nucleoside hydrolase"/>
    <property type="match status" value="1"/>
</dbReference>
<keyword evidence="1 4" id="KW-0378">Hydrolase</keyword>
<dbReference type="GO" id="GO:0005829">
    <property type="term" value="C:cytosol"/>
    <property type="evidence" value="ECO:0007669"/>
    <property type="project" value="TreeGrafter"/>
</dbReference>
<evidence type="ECO:0000313" key="4">
    <source>
        <dbReference type="EMBL" id="SER49079.1"/>
    </source>
</evidence>
<dbReference type="InterPro" id="IPR015910">
    <property type="entry name" value="I/U_nuclsd_hydro_CS"/>
</dbReference>
<reference evidence="4 5" key="1">
    <citation type="submission" date="2016-10" db="EMBL/GenBank/DDBJ databases">
        <authorList>
            <person name="de Groot N.N."/>
        </authorList>
    </citation>
    <scope>NUCLEOTIDE SEQUENCE [LARGE SCALE GENOMIC DNA]</scope>
    <source>
        <strain evidence="4 5">DSM 13760</strain>
    </source>
</reference>
<dbReference type="InterPro" id="IPR036452">
    <property type="entry name" value="Ribo_hydro-like"/>
</dbReference>
<evidence type="ECO:0000256" key="2">
    <source>
        <dbReference type="ARBA" id="ARBA00023295"/>
    </source>
</evidence>
<keyword evidence="5" id="KW-1185">Reference proteome</keyword>
<evidence type="ECO:0000256" key="1">
    <source>
        <dbReference type="ARBA" id="ARBA00022801"/>
    </source>
</evidence>
<dbReference type="Pfam" id="PF01156">
    <property type="entry name" value="IU_nuc_hydro"/>
    <property type="match status" value="1"/>
</dbReference>
<dbReference type="Proteomes" id="UP000198948">
    <property type="component" value="Unassembled WGS sequence"/>
</dbReference>
<name>A0A1H9PMP3_9LACT</name>
<organism evidence="4 5">
    <name type="scientific">Isobaculum melis</name>
    <dbReference type="NCBI Taxonomy" id="142588"/>
    <lineage>
        <taxon>Bacteria</taxon>
        <taxon>Bacillati</taxon>
        <taxon>Bacillota</taxon>
        <taxon>Bacilli</taxon>
        <taxon>Lactobacillales</taxon>
        <taxon>Carnobacteriaceae</taxon>
        <taxon>Isobaculum</taxon>
    </lineage>
</organism>
<dbReference type="EMBL" id="FOHA01000001">
    <property type="protein sequence ID" value="SER49079.1"/>
    <property type="molecule type" value="Genomic_DNA"/>
</dbReference>
<dbReference type="CDD" id="cd02651">
    <property type="entry name" value="nuc_hydro_IU_UC_XIUA"/>
    <property type="match status" value="1"/>
</dbReference>
<accession>A0A1H9PMP3</accession>
<dbReference type="PANTHER" id="PTHR12304:SF15">
    <property type="entry name" value="NON-SPECIFIC RIBONUCLEOSIDE HYDROLASE RIHC"/>
    <property type="match status" value="1"/>
</dbReference>
<dbReference type="GO" id="GO:0045437">
    <property type="term" value="F:uridine nucleosidase activity"/>
    <property type="evidence" value="ECO:0007669"/>
    <property type="project" value="UniProtKB-ARBA"/>
</dbReference>
<dbReference type="GO" id="GO:0006152">
    <property type="term" value="P:purine nucleoside catabolic process"/>
    <property type="evidence" value="ECO:0007669"/>
    <property type="project" value="TreeGrafter"/>
</dbReference>
<dbReference type="InterPro" id="IPR023186">
    <property type="entry name" value="IUNH"/>
</dbReference>
<dbReference type="InterPro" id="IPR001910">
    <property type="entry name" value="Inosine/uridine_hydrolase_dom"/>
</dbReference>
<dbReference type="Gene3D" id="3.90.245.10">
    <property type="entry name" value="Ribonucleoside hydrolase-like"/>
    <property type="match status" value="1"/>
</dbReference>
<dbReference type="GO" id="GO:0008477">
    <property type="term" value="F:purine nucleosidase activity"/>
    <property type="evidence" value="ECO:0007669"/>
    <property type="project" value="TreeGrafter"/>
</dbReference>
<proteinExistence type="predicted"/>
<evidence type="ECO:0000313" key="5">
    <source>
        <dbReference type="Proteomes" id="UP000198948"/>
    </source>
</evidence>
<dbReference type="STRING" id="142588.SAMN04488559_1012"/>
<sequence>MMSKRAVIIDTDPGIDDAVALAIALYSEALDVRLLTTVAGNVSCDKVTNNLLKLLAFFKKEIPVAKGAARPLLREAIDASDVHGLSGMEGYDFPEASNHLLLEEHAVEAMYRVIMEATSKITLVGIGPLTNFALLLRIHPEVAEKIDEIVIMGGAIAGGNKGVTSEFNIAVDPEAAKIVFESGIKIAMAGLDVGLKALVFPEDSEKIKLMNPVGDMMYHLFKKYRGGSFATGLKMYDSCAMAYLLKPEMFELVDTYVAVETTGALTSGTTLVDFKGYLGQAANTKVCVDIDEAVFKSWFLAAIENCKE</sequence>
<dbReference type="PANTHER" id="PTHR12304">
    <property type="entry name" value="INOSINE-URIDINE PREFERRING NUCLEOSIDE HYDROLASE"/>
    <property type="match status" value="1"/>
</dbReference>
<dbReference type="PROSITE" id="PS01247">
    <property type="entry name" value="IUNH"/>
    <property type="match status" value="1"/>
</dbReference>
<keyword evidence="2" id="KW-0326">Glycosidase</keyword>
<dbReference type="NCBIfam" id="NF008036">
    <property type="entry name" value="PRK10768.1"/>
    <property type="match status" value="1"/>
</dbReference>
<protein>
    <submittedName>
        <fullName evidence="4">Non-specific riboncleoside hydrolase</fullName>
    </submittedName>
</protein>